<reference evidence="3 4" key="1">
    <citation type="submission" date="2019-06" db="EMBL/GenBank/DDBJ databases">
        <authorList>
            <person name="Palmer J.M."/>
        </authorList>
    </citation>
    <scope>NUCLEOTIDE SEQUENCE [LARGE SCALE GENOMIC DNA]</scope>
    <source>
        <strain evidence="3 4">TWF703</strain>
    </source>
</reference>
<feature type="compositionally biased region" description="Basic and acidic residues" evidence="1">
    <location>
        <begin position="384"/>
        <end position="397"/>
    </location>
</feature>
<feature type="region of interest" description="Disordered" evidence="1">
    <location>
        <begin position="531"/>
        <end position="584"/>
    </location>
</feature>
<dbReference type="Proteomes" id="UP000480548">
    <property type="component" value="Unassembled WGS sequence"/>
</dbReference>
<accession>A0A7C8P7N1</accession>
<feature type="region of interest" description="Disordered" evidence="1">
    <location>
        <begin position="455"/>
        <end position="499"/>
    </location>
</feature>
<feature type="compositionally biased region" description="Basic residues" evidence="1">
    <location>
        <begin position="613"/>
        <end position="627"/>
    </location>
</feature>
<feature type="compositionally biased region" description="Polar residues" evidence="1">
    <location>
        <begin position="16"/>
        <end position="31"/>
    </location>
</feature>
<feature type="compositionally biased region" description="Polar residues" evidence="1">
    <location>
        <begin position="367"/>
        <end position="383"/>
    </location>
</feature>
<feature type="region of interest" description="Disordered" evidence="1">
    <location>
        <begin position="1"/>
        <end position="31"/>
    </location>
</feature>
<feature type="region of interest" description="Disordered" evidence="1">
    <location>
        <begin position="601"/>
        <end position="637"/>
    </location>
</feature>
<keyword evidence="2" id="KW-0472">Membrane</keyword>
<feature type="compositionally biased region" description="Polar residues" evidence="1">
    <location>
        <begin position="73"/>
        <end position="82"/>
    </location>
</feature>
<name>A0A7C8P7N1_ORBOL</name>
<evidence type="ECO:0000313" key="4">
    <source>
        <dbReference type="Proteomes" id="UP000480548"/>
    </source>
</evidence>
<comment type="caution">
    <text evidence="3">The sequence shown here is derived from an EMBL/GenBank/DDBJ whole genome shotgun (WGS) entry which is preliminary data.</text>
</comment>
<dbReference type="AlphaFoldDB" id="A0A7C8P7N1"/>
<feature type="region of interest" description="Disordered" evidence="1">
    <location>
        <begin position="224"/>
        <end position="398"/>
    </location>
</feature>
<evidence type="ECO:0000256" key="2">
    <source>
        <dbReference type="SAM" id="Phobius"/>
    </source>
</evidence>
<feature type="compositionally biased region" description="Polar residues" evidence="1">
    <location>
        <begin position="559"/>
        <end position="571"/>
    </location>
</feature>
<feature type="compositionally biased region" description="Polar residues" evidence="1">
    <location>
        <begin position="601"/>
        <end position="612"/>
    </location>
</feature>
<feature type="compositionally biased region" description="Basic and acidic residues" evidence="1">
    <location>
        <begin position="268"/>
        <end position="285"/>
    </location>
</feature>
<keyword evidence="2" id="KW-0812">Transmembrane</keyword>
<organism evidence="3 4">
    <name type="scientific">Orbilia oligospora</name>
    <name type="common">Nematode-trapping fungus</name>
    <name type="synonym">Arthrobotrys oligospora</name>
    <dbReference type="NCBI Taxonomy" id="2813651"/>
    <lineage>
        <taxon>Eukaryota</taxon>
        <taxon>Fungi</taxon>
        <taxon>Dikarya</taxon>
        <taxon>Ascomycota</taxon>
        <taxon>Pezizomycotina</taxon>
        <taxon>Orbiliomycetes</taxon>
        <taxon>Orbiliales</taxon>
        <taxon>Orbiliaceae</taxon>
        <taxon>Orbilia</taxon>
    </lineage>
</organism>
<evidence type="ECO:0000313" key="3">
    <source>
        <dbReference type="EMBL" id="KAF3137634.1"/>
    </source>
</evidence>
<feature type="transmembrane region" description="Helical" evidence="2">
    <location>
        <begin position="783"/>
        <end position="802"/>
    </location>
</feature>
<feature type="compositionally biased region" description="Polar residues" evidence="1">
    <location>
        <begin position="319"/>
        <end position="328"/>
    </location>
</feature>
<gene>
    <name evidence="3" type="ORF">TWF703_005059</name>
</gene>
<protein>
    <submittedName>
        <fullName evidence="3">Uncharacterized protein</fullName>
    </submittedName>
</protein>
<evidence type="ECO:0000256" key="1">
    <source>
        <dbReference type="SAM" id="MobiDB-lite"/>
    </source>
</evidence>
<feature type="compositionally biased region" description="Low complexity" evidence="1">
    <location>
        <begin position="1"/>
        <end position="10"/>
    </location>
</feature>
<proteinExistence type="predicted"/>
<dbReference type="EMBL" id="WIQZ01000025">
    <property type="protein sequence ID" value="KAF3137634.1"/>
    <property type="molecule type" value="Genomic_DNA"/>
</dbReference>
<feature type="region of interest" description="Disordered" evidence="1">
    <location>
        <begin position="45"/>
        <end position="82"/>
    </location>
</feature>
<keyword evidence="2" id="KW-1133">Transmembrane helix</keyword>
<sequence>MSSSNNSNYNARRGYATTTTGESQGNYVSSSLRRSHLYGKRGTLLNLGGTGTGAEDTGSLSSNAYSRLDGTRPLSNSQPSALPTASEYFAREAATSVARSKSPAVPWSRTASRFKINGVPSTSSYGLPPTPESDVSVSRIATPPKQRDHQFNVDMMQRMTQHAKISPLNQYNNLKKELAEDNLVVDGANVDRLVARAGERVSGANRGYEPTSGDQLSSRRVAFRSPEAVEGAREASRRLNGASTIDRPSSLYEPAPKPAEPISSRPDMYAELKRTLSESSSERPKRVALPLANQKQLPPLSPVHRRHVEIRPRRPVAGSHSNTPSPVQNDYYPQENRPKTSQGEPVDWLAAAQGVEEKPSTRRRQRPLSTGTPLTNTARGTTRQSDEFGGELKRGGADSRAIAPASKLVENVPQTKTEPRISPVAKLPSALSNSYMQHDLVDFVSEDDLTLNLSRESKPPIAFRGTPAANTKKPAASRPSKGQDASFLQSTKKTDPDETLDTLRQLSRLLNGSTPNKDEGRKILELAAARSNKKAAEAKQVTKPPVIVDTRQPYKHQSRPLSTKKQNSQGVGPSKLDFDPKPVDPERYKDVGLASILSNQSGLRRTPASTHKIQQKPLRKPNFHKKPSTSSTSTSTIKFEDDYETDDSLDRLLTNDTDYASLLKPAAFEDETFLQGTIKVADQSISTMPQDFETLALRTKVLNNLQTVQLDIRETRKGLESIERRFGLLEDEGMLAKLSESPAKPTAPEPGMTAPPRIIMINRRRQRPAGKPLFQKPWTFRDYFCAILFIVLALAAIEFKLWSDTIIPQYSRVSSDEWFAKHPVGSYRPGGTFRAVIQAFVLIGYGLLYMLEQTLAMILWMLAGVQWLEIRVMDSIAPPPPGVAEYANTTLVSTMIPTLTSTSSMTTTEVLVYGQNIANDGIAKQLFASRKQVATIPPPPQPLYPVQFFKNSDWIPVSEKAKAFKTMVQRTGRVIFWGRPADLEIACFANGKDAVVAFWKILMPAPSDNEEYYDGVMWVLRVCTHQFWRDVPANNNFHGGECSTIPHKTYLSMGKSIVLGQKALCWRR</sequence>